<keyword evidence="2" id="KW-1185">Reference proteome</keyword>
<dbReference type="RefSeq" id="WP_169533233.1">
    <property type="nucleotide sequence ID" value="NZ_JABBGH010000003.1"/>
</dbReference>
<comment type="caution">
    <text evidence="1">The sequence shown here is derived from an EMBL/GenBank/DDBJ whole genome shotgun (WGS) entry which is preliminary data.</text>
</comment>
<organism evidence="1 2">
    <name type="scientific">Hymenobacter polaris</name>
    <dbReference type="NCBI Taxonomy" id="2682546"/>
    <lineage>
        <taxon>Bacteria</taxon>
        <taxon>Pseudomonadati</taxon>
        <taxon>Bacteroidota</taxon>
        <taxon>Cytophagia</taxon>
        <taxon>Cytophagales</taxon>
        <taxon>Hymenobacteraceae</taxon>
        <taxon>Hymenobacter</taxon>
    </lineage>
</organism>
<accession>A0A7Y0AI90</accession>
<name>A0A7Y0AI90_9BACT</name>
<reference evidence="1 2" key="1">
    <citation type="submission" date="2020-04" db="EMBL/GenBank/DDBJ databases">
        <title>Hymenobacter polaris sp. nov., isolated from Arctic soil.</title>
        <authorList>
            <person name="Dahal R.H."/>
        </authorList>
    </citation>
    <scope>NUCLEOTIDE SEQUENCE [LARGE SCALE GENOMIC DNA]</scope>
    <source>
        <strain evidence="1 2">RP-2-7</strain>
    </source>
</reference>
<evidence type="ECO:0000313" key="2">
    <source>
        <dbReference type="Proteomes" id="UP000559626"/>
    </source>
</evidence>
<dbReference type="AlphaFoldDB" id="A0A7Y0AI90"/>
<dbReference type="Proteomes" id="UP000559626">
    <property type="component" value="Unassembled WGS sequence"/>
</dbReference>
<evidence type="ECO:0000313" key="1">
    <source>
        <dbReference type="EMBL" id="NML67580.1"/>
    </source>
</evidence>
<sequence>MPTPVENPRRAELLTALSALGLEEQRDFWLIYNGTSWKLRWFAHATPEQHVQGDQLVNSLLNN</sequence>
<proteinExistence type="predicted"/>
<dbReference type="EMBL" id="JABBGH010000003">
    <property type="protein sequence ID" value="NML67580.1"/>
    <property type="molecule type" value="Genomic_DNA"/>
</dbReference>
<gene>
    <name evidence="1" type="ORF">HHL22_20460</name>
</gene>
<protein>
    <submittedName>
        <fullName evidence="1">Uncharacterized protein</fullName>
    </submittedName>
</protein>